<evidence type="ECO:0000256" key="8">
    <source>
        <dbReference type="SAM" id="Phobius"/>
    </source>
</evidence>
<comment type="caution">
    <text evidence="9">The sequence shown here is derived from an EMBL/GenBank/DDBJ whole genome shotgun (WGS) entry which is preliminary data.</text>
</comment>
<dbReference type="PATRIC" id="fig|1158610.3.peg.2064"/>
<evidence type="ECO:0000256" key="1">
    <source>
        <dbReference type="ARBA" id="ARBA00004651"/>
    </source>
</evidence>
<dbReference type="eggNOG" id="COG1296">
    <property type="taxonomic scope" value="Bacteria"/>
</dbReference>
<gene>
    <name evidence="9" type="ORF">UC3_02068</name>
</gene>
<sequence length="237" mass="25329">MESQGKSAVTFREGVEACLPTVLGYLGIGLAAGVVGKGVGLSIFSILMMSVFIYAGSAQFIICGMIAIQAPVASIVFTAFLVNLRHFLMSMSVAPHFRSANLLESIGIGTLLTDESYGVLTTVLAKKQPVTVPWMNGLNIMAYLTWIAATVLGGLIGEYIPSPERFGLDFALIAMFIGLFVLQVDLPIRKRTRQTIIVLISVCVSLYLLMSVLSPELSVLIATLIGCLVGVVTNHDN</sequence>
<feature type="transmembrane region" description="Helical" evidence="8">
    <location>
        <begin position="196"/>
        <end position="213"/>
    </location>
</feature>
<feature type="transmembrane region" description="Helical" evidence="8">
    <location>
        <begin position="22"/>
        <end position="48"/>
    </location>
</feature>
<feature type="transmembrane region" description="Helical" evidence="8">
    <location>
        <begin position="219"/>
        <end position="235"/>
    </location>
</feature>
<keyword evidence="5 8" id="KW-0812">Transmembrane</keyword>
<evidence type="ECO:0000313" key="9">
    <source>
        <dbReference type="EMBL" id="EOL43091.1"/>
    </source>
</evidence>
<keyword evidence="3" id="KW-0813">Transport</keyword>
<dbReference type="STRING" id="154621.RV11_GL003091"/>
<dbReference type="GO" id="GO:0005886">
    <property type="term" value="C:plasma membrane"/>
    <property type="evidence" value="ECO:0007669"/>
    <property type="project" value="UniProtKB-SubCell"/>
</dbReference>
<evidence type="ECO:0000256" key="6">
    <source>
        <dbReference type="ARBA" id="ARBA00022989"/>
    </source>
</evidence>
<evidence type="ECO:0000256" key="4">
    <source>
        <dbReference type="ARBA" id="ARBA00022475"/>
    </source>
</evidence>
<dbReference type="OrthoDB" id="3177005at2"/>
<keyword evidence="4" id="KW-1003">Cell membrane</keyword>
<feature type="transmembrane region" description="Helical" evidence="8">
    <location>
        <begin position="60"/>
        <end position="82"/>
    </location>
</feature>
<dbReference type="PANTHER" id="PTHR34979:SF1">
    <property type="entry name" value="INNER MEMBRANE PROTEIN YGAZ"/>
    <property type="match status" value="1"/>
</dbReference>
<evidence type="ECO:0000256" key="5">
    <source>
        <dbReference type="ARBA" id="ARBA00022692"/>
    </source>
</evidence>
<dbReference type="Proteomes" id="UP000013785">
    <property type="component" value="Unassembled WGS sequence"/>
</dbReference>
<dbReference type="GO" id="GO:1903785">
    <property type="term" value="P:L-valine transmembrane transport"/>
    <property type="evidence" value="ECO:0007669"/>
    <property type="project" value="TreeGrafter"/>
</dbReference>
<keyword evidence="7 8" id="KW-0472">Membrane</keyword>
<keyword evidence="10" id="KW-1185">Reference proteome</keyword>
<dbReference type="RefSeq" id="WP_010768730.1">
    <property type="nucleotide sequence ID" value="NZ_ASWE01000002.1"/>
</dbReference>
<evidence type="ECO:0000256" key="7">
    <source>
        <dbReference type="ARBA" id="ARBA00023136"/>
    </source>
</evidence>
<evidence type="ECO:0000256" key="3">
    <source>
        <dbReference type="ARBA" id="ARBA00022448"/>
    </source>
</evidence>
<feature type="transmembrane region" description="Helical" evidence="8">
    <location>
        <begin position="166"/>
        <end position="184"/>
    </location>
</feature>
<feature type="transmembrane region" description="Helical" evidence="8">
    <location>
        <begin position="137"/>
        <end position="160"/>
    </location>
</feature>
<proteinExistence type="inferred from homology"/>
<dbReference type="InterPro" id="IPR011606">
    <property type="entry name" value="Brnchd-chn_aa_trnsp_permease"/>
</dbReference>
<comment type="subcellular location">
    <subcellularLocation>
        <location evidence="1">Cell membrane</location>
        <topology evidence="1">Multi-pass membrane protein</topology>
    </subcellularLocation>
</comment>
<keyword evidence="6 8" id="KW-1133">Transmembrane helix</keyword>
<dbReference type="AlphaFoldDB" id="R3W5Z1"/>
<accession>R3W5Z1</accession>
<dbReference type="Pfam" id="PF03591">
    <property type="entry name" value="AzlC"/>
    <property type="match status" value="1"/>
</dbReference>
<evidence type="ECO:0000256" key="2">
    <source>
        <dbReference type="ARBA" id="ARBA00010735"/>
    </source>
</evidence>
<name>R3W5Z1_9ENTE</name>
<evidence type="ECO:0000313" key="10">
    <source>
        <dbReference type="Proteomes" id="UP000013785"/>
    </source>
</evidence>
<dbReference type="EMBL" id="AJAT01000016">
    <property type="protein sequence ID" value="EOL43091.1"/>
    <property type="molecule type" value="Genomic_DNA"/>
</dbReference>
<dbReference type="HOGENOM" id="CLU_065777_3_0_9"/>
<dbReference type="PANTHER" id="PTHR34979">
    <property type="entry name" value="INNER MEMBRANE PROTEIN YGAZ"/>
    <property type="match status" value="1"/>
</dbReference>
<organism evidence="9 10">
    <name type="scientific">Enterococcus phoeniculicola ATCC BAA-412</name>
    <dbReference type="NCBI Taxonomy" id="1158610"/>
    <lineage>
        <taxon>Bacteria</taxon>
        <taxon>Bacillati</taxon>
        <taxon>Bacillota</taxon>
        <taxon>Bacilli</taxon>
        <taxon>Lactobacillales</taxon>
        <taxon>Enterococcaceae</taxon>
        <taxon>Enterococcus</taxon>
    </lineage>
</organism>
<reference evidence="9 10" key="1">
    <citation type="submission" date="2013-02" db="EMBL/GenBank/DDBJ databases">
        <title>The Genome Sequence of Enterococcus phoeniculicola BAA-412.</title>
        <authorList>
            <consortium name="The Broad Institute Genome Sequencing Platform"/>
            <consortium name="The Broad Institute Genome Sequencing Center for Infectious Disease"/>
            <person name="Earl A.M."/>
            <person name="Gilmore M.S."/>
            <person name="Lebreton F."/>
            <person name="Walker B."/>
            <person name="Young S.K."/>
            <person name="Zeng Q."/>
            <person name="Gargeya S."/>
            <person name="Fitzgerald M."/>
            <person name="Haas B."/>
            <person name="Abouelleil A."/>
            <person name="Alvarado L."/>
            <person name="Arachchi H.M."/>
            <person name="Berlin A.M."/>
            <person name="Chapman S.B."/>
            <person name="Dewar J."/>
            <person name="Goldberg J."/>
            <person name="Griggs A."/>
            <person name="Gujja S."/>
            <person name="Hansen M."/>
            <person name="Howarth C."/>
            <person name="Imamovic A."/>
            <person name="Larimer J."/>
            <person name="McCowan C."/>
            <person name="Murphy C."/>
            <person name="Neiman D."/>
            <person name="Pearson M."/>
            <person name="Priest M."/>
            <person name="Roberts A."/>
            <person name="Saif S."/>
            <person name="Shea T."/>
            <person name="Sisk P."/>
            <person name="Sykes S."/>
            <person name="Wortman J."/>
            <person name="Nusbaum C."/>
            <person name="Birren B."/>
        </authorList>
    </citation>
    <scope>NUCLEOTIDE SEQUENCE [LARGE SCALE GENOMIC DNA]</scope>
    <source>
        <strain evidence="9 10">ATCC BAA-412</strain>
    </source>
</reference>
<comment type="similarity">
    <text evidence="2">Belongs to the AzlC family.</text>
</comment>
<protein>
    <submittedName>
        <fullName evidence="9">Azaleucine resistance protein AzlC</fullName>
    </submittedName>
</protein>